<reference evidence="3" key="1">
    <citation type="submission" date="2017-03" db="EMBL/GenBank/DDBJ databases">
        <title>Phytopthora megakarya and P. palmivora, two closely related causual agents of cacao black pod achieved similar genome size and gene model numbers by different mechanisms.</title>
        <authorList>
            <person name="Ali S."/>
            <person name="Shao J."/>
            <person name="Larry D.J."/>
            <person name="Kronmiller B."/>
            <person name="Shen D."/>
            <person name="Strem M.D."/>
            <person name="Melnick R.L."/>
            <person name="Guiltinan M.J."/>
            <person name="Tyler B.M."/>
            <person name="Meinhardt L.W."/>
            <person name="Bailey B.A."/>
        </authorList>
    </citation>
    <scope>NUCLEOTIDE SEQUENCE [LARGE SCALE GENOMIC DNA]</scope>
    <source>
        <strain evidence="3">zdho120</strain>
    </source>
</reference>
<accession>A0A225VHZ9</accession>
<evidence type="ECO:0008006" key="4">
    <source>
        <dbReference type="Google" id="ProtNLM"/>
    </source>
</evidence>
<organism evidence="2 3">
    <name type="scientific">Phytophthora megakarya</name>
    <dbReference type="NCBI Taxonomy" id="4795"/>
    <lineage>
        <taxon>Eukaryota</taxon>
        <taxon>Sar</taxon>
        <taxon>Stramenopiles</taxon>
        <taxon>Oomycota</taxon>
        <taxon>Peronosporomycetes</taxon>
        <taxon>Peronosporales</taxon>
        <taxon>Peronosporaceae</taxon>
        <taxon>Phytophthora</taxon>
    </lineage>
</organism>
<dbReference type="EMBL" id="NBNE01004948">
    <property type="protein sequence ID" value="OWZ04468.1"/>
    <property type="molecule type" value="Genomic_DNA"/>
</dbReference>
<dbReference type="STRING" id="4795.A0A225VHZ9"/>
<keyword evidence="3" id="KW-1185">Reference proteome</keyword>
<sequence length="138" mass="15598">MSLVHEAGVDTIFLLVNFLSAHWCYLVIKVLNPYKNACAEIATHLKVSGLQDYSMVAQNNSIQFDAFICGVFVCWMFTRHANHDLLVTIHATALPRRRFELFFYLTTARLLTLDPSTTTGSPGDDTEEKPHHEARTKA</sequence>
<protein>
    <recommendedName>
        <fullName evidence="4">Ubiquitin-like protease family profile domain-containing protein</fullName>
    </recommendedName>
</protein>
<evidence type="ECO:0000256" key="1">
    <source>
        <dbReference type="SAM" id="MobiDB-lite"/>
    </source>
</evidence>
<proteinExistence type="predicted"/>
<dbReference type="InterPro" id="IPR038765">
    <property type="entry name" value="Papain-like_cys_pep_sf"/>
</dbReference>
<comment type="caution">
    <text evidence="2">The sequence shown here is derived from an EMBL/GenBank/DDBJ whole genome shotgun (WGS) entry which is preliminary data.</text>
</comment>
<evidence type="ECO:0000313" key="3">
    <source>
        <dbReference type="Proteomes" id="UP000198211"/>
    </source>
</evidence>
<feature type="region of interest" description="Disordered" evidence="1">
    <location>
        <begin position="115"/>
        <end position="138"/>
    </location>
</feature>
<gene>
    <name evidence="2" type="ORF">PHMEG_00023621</name>
</gene>
<dbReference type="SUPFAM" id="SSF54001">
    <property type="entry name" value="Cysteine proteinases"/>
    <property type="match status" value="1"/>
</dbReference>
<dbReference type="OrthoDB" id="127943at2759"/>
<name>A0A225VHZ9_9STRA</name>
<dbReference type="Proteomes" id="UP000198211">
    <property type="component" value="Unassembled WGS sequence"/>
</dbReference>
<evidence type="ECO:0000313" key="2">
    <source>
        <dbReference type="EMBL" id="OWZ04468.1"/>
    </source>
</evidence>
<feature type="compositionally biased region" description="Basic and acidic residues" evidence="1">
    <location>
        <begin position="128"/>
        <end position="138"/>
    </location>
</feature>
<dbReference type="AlphaFoldDB" id="A0A225VHZ9"/>